<comment type="function">
    <text evidence="3">Catalyzes the biosynthesis of agmatine from arginine.</text>
</comment>
<dbReference type="InterPro" id="IPR040634">
    <property type="entry name" value="Arg_decarb_HB"/>
</dbReference>
<dbReference type="AlphaFoldDB" id="A0AAE3VG56"/>
<proteinExistence type="inferred from homology"/>
<dbReference type="Gene3D" id="2.40.37.10">
    <property type="entry name" value="Lyase, Ornithine Decarboxylase, Chain A, domain 1"/>
    <property type="match status" value="1"/>
</dbReference>
<dbReference type="Gene3D" id="3.20.20.10">
    <property type="entry name" value="Alanine racemase"/>
    <property type="match status" value="1"/>
</dbReference>
<evidence type="ECO:0000256" key="8">
    <source>
        <dbReference type="ARBA" id="ARBA00022842"/>
    </source>
</evidence>
<evidence type="ECO:0000259" key="17">
    <source>
        <dbReference type="Pfam" id="PF17810"/>
    </source>
</evidence>
<evidence type="ECO:0000256" key="12">
    <source>
        <dbReference type="ARBA" id="ARBA00023239"/>
    </source>
</evidence>
<evidence type="ECO:0000256" key="13">
    <source>
        <dbReference type="NCBIfam" id="TIGR01273"/>
    </source>
</evidence>
<dbReference type="InterPro" id="IPR029066">
    <property type="entry name" value="PLP-binding_barrel"/>
</dbReference>
<keyword evidence="9 14" id="KW-0663">Pyridoxal phosphate</keyword>
<feature type="domain" description="Orn/DAP/Arg decarboxylase 2 N-terminal" evidence="16">
    <location>
        <begin position="96"/>
        <end position="349"/>
    </location>
</feature>
<evidence type="ECO:0000313" key="19">
    <source>
        <dbReference type="EMBL" id="MDQ0289878.1"/>
    </source>
</evidence>
<dbReference type="InterPro" id="IPR009006">
    <property type="entry name" value="Ala_racemase/Decarboxylase_C"/>
</dbReference>
<feature type="domain" description="Arginine decarboxylase C-terminal helical" evidence="18">
    <location>
        <begin position="586"/>
        <end position="639"/>
    </location>
</feature>
<evidence type="ECO:0000256" key="2">
    <source>
        <dbReference type="ARBA" id="ARBA00001946"/>
    </source>
</evidence>
<name>A0AAE3VG56_9BACT</name>
<dbReference type="InterPro" id="IPR022653">
    <property type="entry name" value="De-COase2_pyr-phos_BS"/>
</dbReference>
<keyword evidence="11" id="KW-0620">Polyamine biosynthesis</keyword>
<evidence type="ECO:0000256" key="3">
    <source>
        <dbReference type="ARBA" id="ARBA00002257"/>
    </source>
</evidence>
<keyword evidence="7" id="KW-0210">Decarboxylase</keyword>
<comment type="caution">
    <text evidence="19">The sequence shown here is derived from an EMBL/GenBank/DDBJ whole genome shotgun (WGS) entry which is preliminary data.</text>
</comment>
<dbReference type="NCBIfam" id="NF003763">
    <property type="entry name" value="PRK05354.1"/>
    <property type="match status" value="1"/>
</dbReference>
<dbReference type="PRINTS" id="PR01180">
    <property type="entry name" value="ARGDCRBXLASE"/>
</dbReference>
<dbReference type="GO" id="GO:0008792">
    <property type="term" value="F:arginine decarboxylase activity"/>
    <property type="evidence" value="ECO:0007669"/>
    <property type="project" value="UniProtKB-UniRule"/>
</dbReference>
<evidence type="ECO:0000256" key="15">
    <source>
        <dbReference type="PIRSR" id="PIRSR600183-50"/>
    </source>
</evidence>
<feature type="domain" description="Arginine decarboxylase helical bundle" evidence="17">
    <location>
        <begin position="381"/>
        <end position="456"/>
    </location>
</feature>
<evidence type="ECO:0000256" key="14">
    <source>
        <dbReference type="PIRSR" id="PIRSR001336-50"/>
    </source>
</evidence>
<keyword evidence="12 19" id="KW-0456">Lyase</keyword>
<evidence type="ECO:0000259" key="16">
    <source>
        <dbReference type="Pfam" id="PF02784"/>
    </source>
</evidence>
<evidence type="ECO:0000256" key="4">
    <source>
        <dbReference type="ARBA" id="ARBA00008357"/>
    </source>
</evidence>
<evidence type="ECO:0000256" key="1">
    <source>
        <dbReference type="ARBA" id="ARBA00001933"/>
    </source>
</evidence>
<feature type="active site" description="Proton donor" evidence="15">
    <location>
        <position position="507"/>
    </location>
</feature>
<evidence type="ECO:0000313" key="20">
    <source>
        <dbReference type="Proteomes" id="UP001238163"/>
    </source>
</evidence>
<comment type="cofactor">
    <cofactor evidence="1 14">
        <name>pyridoxal 5'-phosphate</name>
        <dbReference type="ChEBI" id="CHEBI:597326"/>
    </cofactor>
</comment>
<dbReference type="InterPro" id="IPR022644">
    <property type="entry name" value="De-COase2_N"/>
</dbReference>
<comment type="similarity">
    <text evidence="4">Belongs to the Orn/Lys/Arg decarboxylase class-II family. SpeA subfamily.</text>
</comment>
<reference evidence="19" key="1">
    <citation type="submission" date="2023-07" db="EMBL/GenBank/DDBJ databases">
        <title>Genomic Encyclopedia of Type Strains, Phase IV (KMG-IV): sequencing the most valuable type-strain genomes for metagenomic binning, comparative biology and taxonomic classification.</title>
        <authorList>
            <person name="Goeker M."/>
        </authorList>
    </citation>
    <scope>NUCLEOTIDE SEQUENCE</scope>
    <source>
        <strain evidence="19">DSM 24202</strain>
    </source>
</reference>
<dbReference type="Pfam" id="PF02784">
    <property type="entry name" value="Orn_Arg_deC_N"/>
    <property type="match status" value="1"/>
</dbReference>
<dbReference type="SUPFAM" id="SSF50621">
    <property type="entry name" value="Alanine racemase C-terminal domain-like"/>
    <property type="match status" value="1"/>
</dbReference>
<keyword evidence="8" id="KW-0460">Magnesium</keyword>
<dbReference type="GO" id="GO:0008295">
    <property type="term" value="P:spermidine biosynthetic process"/>
    <property type="evidence" value="ECO:0007669"/>
    <property type="project" value="UniProtKB-UniRule"/>
</dbReference>
<keyword evidence="20" id="KW-1185">Reference proteome</keyword>
<dbReference type="PIRSF" id="PIRSF001336">
    <property type="entry name" value="Arg_decrbxlase"/>
    <property type="match status" value="1"/>
</dbReference>
<dbReference type="PRINTS" id="PR01179">
    <property type="entry name" value="ODADCRBXLASE"/>
</dbReference>
<evidence type="ECO:0000256" key="9">
    <source>
        <dbReference type="ARBA" id="ARBA00022898"/>
    </source>
</evidence>
<keyword evidence="10" id="KW-0745">Spermidine biosynthesis</keyword>
<dbReference type="Pfam" id="PF17810">
    <property type="entry name" value="Arg_decarb_HB"/>
    <property type="match status" value="1"/>
</dbReference>
<feature type="modified residue" description="N6-(pyridoxal phosphate)lysine" evidence="14">
    <location>
        <position position="108"/>
    </location>
</feature>
<sequence length="641" mass="72382">MNIRKEALEHWSAEDSAELYGIRNWGNGYFDVADDGGLVVSPFPGNNAPTVNLLDVVNGIKDRGMNMPVLLRVSNILDSQIKLLHSSFRRAIKQTGYQGVYKGVFPIKVNQQQQVIEEITRFGREFHHGLEAGSKAELIAALGTLHDREACLVCNGYKDEEFIDLALYACKLGMQCIMVVEMLSELPAIIERSRVLDIKPLIGIRMKLSTRATGQWAESGGDRSVFGLNTSELIETVDLLRKEGMLDCLKLLHYHIGSQIPNIRDIRAGVLEASRVYAGLVQEGAAMGYLDLGGGLAVDYDGSHTNYHQSRNYTLDEYCVDVIDTVAETLNGYKIEHPTIITESGRATIAYYSVLLFNILDATRFEPPQVPEAVPDGVSEMTKDLLQTLKNINQKNLQECFHDAIYYRDELRILFKNGRISLRERGLAENAFWHIMVMINKGVKKLKYVPDEFEALDSALADIYYANFSVFQSLPDAWAIKQLFPIMPIHRLNERPTRNAIISDITCDCDGKIEQFVDLHDVRKTLPLHELRENEEYYLAAFLVGAYQETLGDLHNLLGDTNVVSITISQESGRFEIVKELEGDSVADVLSYVEYNPQALRDSFKRNAERAVREKLITPAERKVIMTAFEDGIRGYTYFER</sequence>
<dbReference type="RefSeq" id="WP_307261321.1">
    <property type="nucleotide sequence ID" value="NZ_JAUSVL010000001.1"/>
</dbReference>
<evidence type="ECO:0000259" key="18">
    <source>
        <dbReference type="Pfam" id="PF17944"/>
    </source>
</evidence>
<comment type="cofactor">
    <cofactor evidence="2">
        <name>Mg(2+)</name>
        <dbReference type="ChEBI" id="CHEBI:18420"/>
    </cofactor>
</comment>
<dbReference type="Gene3D" id="1.20.58.930">
    <property type="match status" value="1"/>
</dbReference>
<dbReference type="PANTHER" id="PTHR43295:SF9">
    <property type="entry name" value="BIOSYNTHETIC ARGININE DECARBOXYLASE"/>
    <property type="match status" value="1"/>
</dbReference>
<evidence type="ECO:0000256" key="6">
    <source>
        <dbReference type="ARBA" id="ARBA00022723"/>
    </source>
</evidence>
<evidence type="ECO:0000256" key="10">
    <source>
        <dbReference type="ARBA" id="ARBA00023066"/>
    </source>
</evidence>
<dbReference type="GO" id="GO:0006527">
    <property type="term" value="P:L-arginine catabolic process"/>
    <property type="evidence" value="ECO:0007669"/>
    <property type="project" value="InterPro"/>
</dbReference>
<dbReference type="NCBIfam" id="TIGR01273">
    <property type="entry name" value="speA"/>
    <property type="match status" value="1"/>
</dbReference>
<keyword evidence="6" id="KW-0479">Metal-binding</keyword>
<dbReference type="CDD" id="cd06830">
    <property type="entry name" value="PLPDE_III_ADC"/>
    <property type="match status" value="1"/>
</dbReference>
<dbReference type="Pfam" id="PF17944">
    <property type="entry name" value="Arg_decarbox_C"/>
    <property type="match status" value="1"/>
</dbReference>
<dbReference type="InterPro" id="IPR000183">
    <property type="entry name" value="Orn/DAP/Arg_de-COase"/>
</dbReference>
<dbReference type="EC" id="4.1.1.19" evidence="5 13"/>
<evidence type="ECO:0000256" key="7">
    <source>
        <dbReference type="ARBA" id="ARBA00022793"/>
    </source>
</evidence>
<dbReference type="PANTHER" id="PTHR43295">
    <property type="entry name" value="ARGININE DECARBOXYLASE"/>
    <property type="match status" value="1"/>
</dbReference>
<dbReference type="InterPro" id="IPR002985">
    <property type="entry name" value="Arg_decrbxlase"/>
</dbReference>
<gene>
    <name evidence="19" type="ORF">J3R75_001985</name>
</gene>
<dbReference type="Proteomes" id="UP001238163">
    <property type="component" value="Unassembled WGS sequence"/>
</dbReference>
<evidence type="ECO:0000256" key="11">
    <source>
        <dbReference type="ARBA" id="ARBA00023115"/>
    </source>
</evidence>
<evidence type="ECO:0000256" key="5">
    <source>
        <dbReference type="ARBA" id="ARBA00012426"/>
    </source>
</evidence>
<organism evidence="19 20">
    <name type="scientific">Oligosphaera ethanolica</name>
    <dbReference type="NCBI Taxonomy" id="760260"/>
    <lineage>
        <taxon>Bacteria</taxon>
        <taxon>Pseudomonadati</taxon>
        <taxon>Lentisphaerota</taxon>
        <taxon>Oligosphaeria</taxon>
        <taxon>Oligosphaerales</taxon>
        <taxon>Oligosphaeraceae</taxon>
        <taxon>Oligosphaera</taxon>
    </lineage>
</organism>
<protein>
    <recommendedName>
        <fullName evidence="5 13">Arginine decarboxylase</fullName>
        <ecNumber evidence="5 13">4.1.1.19</ecNumber>
    </recommendedName>
</protein>
<dbReference type="PROSITE" id="PS00878">
    <property type="entry name" value="ODR_DC_2_1"/>
    <property type="match status" value="1"/>
</dbReference>
<dbReference type="InterPro" id="IPR041128">
    <property type="entry name" value="Arg_decarbox_C"/>
</dbReference>
<dbReference type="SUPFAM" id="SSF51419">
    <property type="entry name" value="PLP-binding barrel"/>
    <property type="match status" value="1"/>
</dbReference>
<dbReference type="Gene3D" id="1.10.287.3440">
    <property type="match status" value="1"/>
</dbReference>
<dbReference type="EMBL" id="JAUSVL010000001">
    <property type="protein sequence ID" value="MDQ0289878.1"/>
    <property type="molecule type" value="Genomic_DNA"/>
</dbReference>
<accession>A0AAE3VG56</accession>
<dbReference type="GO" id="GO:0046872">
    <property type="term" value="F:metal ion binding"/>
    <property type="evidence" value="ECO:0007669"/>
    <property type="project" value="UniProtKB-KW"/>
</dbReference>